<protein>
    <submittedName>
        <fullName evidence="2">Uncharacterized protein</fullName>
    </submittedName>
</protein>
<feature type="compositionally biased region" description="Pro residues" evidence="1">
    <location>
        <begin position="1"/>
        <end position="11"/>
    </location>
</feature>
<evidence type="ECO:0000313" key="3">
    <source>
        <dbReference type="Proteomes" id="UP001190700"/>
    </source>
</evidence>
<organism evidence="2 3">
    <name type="scientific">Cymbomonas tetramitiformis</name>
    <dbReference type="NCBI Taxonomy" id="36881"/>
    <lineage>
        <taxon>Eukaryota</taxon>
        <taxon>Viridiplantae</taxon>
        <taxon>Chlorophyta</taxon>
        <taxon>Pyramimonadophyceae</taxon>
        <taxon>Pyramimonadales</taxon>
        <taxon>Pyramimonadaceae</taxon>
        <taxon>Cymbomonas</taxon>
    </lineage>
</organism>
<feature type="region of interest" description="Disordered" evidence="1">
    <location>
        <begin position="1"/>
        <end position="21"/>
    </location>
</feature>
<reference evidence="2 3" key="1">
    <citation type="journal article" date="2015" name="Genome Biol. Evol.">
        <title>Comparative Genomics of a Bacterivorous Green Alga Reveals Evolutionary Causalities and Consequences of Phago-Mixotrophic Mode of Nutrition.</title>
        <authorList>
            <person name="Burns J.A."/>
            <person name="Paasch A."/>
            <person name="Narechania A."/>
            <person name="Kim E."/>
        </authorList>
    </citation>
    <scope>NUCLEOTIDE SEQUENCE [LARGE SCALE GENOMIC DNA]</scope>
    <source>
        <strain evidence="2 3">PLY_AMNH</strain>
    </source>
</reference>
<dbReference type="EMBL" id="LGRX02019874">
    <property type="protein sequence ID" value="KAK3258035.1"/>
    <property type="molecule type" value="Genomic_DNA"/>
</dbReference>
<name>A0AAE0KRR5_9CHLO</name>
<dbReference type="AlphaFoldDB" id="A0AAE0KRR5"/>
<gene>
    <name evidence="2" type="ORF">CYMTET_32901</name>
</gene>
<evidence type="ECO:0000313" key="2">
    <source>
        <dbReference type="EMBL" id="KAK3258035.1"/>
    </source>
</evidence>
<accession>A0AAE0KRR5</accession>
<evidence type="ECO:0000256" key="1">
    <source>
        <dbReference type="SAM" id="MobiDB-lite"/>
    </source>
</evidence>
<proteinExistence type="predicted"/>
<keyword evidence="3" id="KW-1185">Reference proteome</keyword>
<sequence length="80" mass="9176">MPSTPPVPAPAPAQANDSDGILRARQLFEDNNTKRLVRDNRAEDWTPTEVSRKYKMFERLDPDFYAAVRVRYPLPNDTAD</sequence>
<comment type="caution">
    <text evidence="2">The sequence shown here is derived from an EMBL/GenBank/DDBJ whole genome shotgun (WGS) entry which is preliminary data.</text>
</comment>
<dbReference type="Proteomes" id="UP001190700">
    <property type="component" value="Unassembled WGS sequence"/>
</dbReference>